<organism evidence="2 3">
    <name type="scientific">Felis catus</name>
    <name type="common">Cat</name>
    <name type="synonym">Felis silvestris catus</name>
    <dbReference type="NCBI Taxonomy" id="9685"/>
    <lineage>
        <taxon>Eukaryota</taxon>
        <taxon>Metazoa</taxon>
        <taxon>Chordata</taxon>
        <taxon>Craniata</taxon>
        <taxon>Vertebrata</taxon>
        <taxon>Euteleostomi</taxon>
        <taxon>Mammalia</taxon>
        <taxon>Eutheria</taxon>
        <taxon>Laurasiatheria</taxon>
        <taxon>Carnivora</taxon>
        <taxon>Feliformia</taxon>
        <taxon>Felidae</taxon>
        <taxon>Felinae</taxon>
        <taxon>Felis</taxon>
    </lineage>
</organism>
<protein>
    <recommendedName>
        <fullName evidence="4">Coiled-coil domain containing 137</fullName>
    </recommendedName>
</protein>
<reference evidence="2 3" key="1">
    <citation type="submission" date="2021-02" db="EMBL/GenBank/DDBJ databases">
        <title>Safari Cat Assemblies.</title>
        <authorList>
            <person name="Bredemeyer K.R."/>
            <person name="Murphy W.J."/>
        </authorList>
    </citation>
    <scope>NUCLEOTIDE SEQUENCE [LARGE SCALE GENOMIC DNA]</scope>
</reference>
<evidence type="ECO:0000313" key="2">
    <source>
        <dbReference type="Ensembl" id="ENSFCTP00005023413.1"/>
    </source>
</evidence>
<feature type="compositionally biased region" description="Basic and acidic residues" evidence="1">
    <location>
        <begin position="215"/>
        <end position="232"/>
    </location>
</feature>
<dbReference type="InterPro" id="IPR052852">
    <property type="entry name" value="SSU_Processome_Comp"/>
</dbReference>
<name>A0ABI7XLH4_FELCA</name>
<dbReference type="Proteomes" id="UP000823872">
    <property type="component" value="Chromosome D2"/>
</dbReference>
<dbReference type="InterPro" id="IPR027973">
    <property type="entry name" value="FSAF1-like"/>
</dbReference>
<dbReference type="Ensembl" id="ENSFCTT00005034393.1">
    <property type="protein sequence ID" value="ENSFCTP00005023413.1"/>
    <property type="gene ID" value="ENSFCTG00005012131.1"/>
</dbReference>
<sequence length="341" mass="37764">MAQERGSEAPAPPGSQTLLDALLRNLYDFGETEDEAEEKRIRKKRENKRRDVGTPVTLAADPAPVPGSPMRGRRKRVSSFFKELREELQGVPAVTPTSSPSGPDAPSATASPSTLRNSRERVQVIEFHSRNKKRKGKPDQDENTQTKTNILGNDVDRQEFNLEKARLEVHRFGITGYGKGKERVLERERAIMLGAQPPKNSYVNYKVLQEQIKEKKAAKEEEKRMAQDTDIFKKKKRKGQEDRRAKKKKSAPSILSSGRIGQGCLSVPDMSGGSAIVPHDALPTVIPSDPLRDLEVPVPTTLGPGHLETLLPKGRNNTAHVPLNQSCPSKKSHHLAGVTYP</sequence>
<feature type="compositionally biased region" description="Basic and acidic residues" evidence="1">
    <location>
        <begin position="117"/>
        <end position="129"/>
    </location>
</feature>
<proteinExistence type="predicted"/>
<dbReference type="Pfam" id="PF15375">
    <property type="entry name" value="FSAF1"/>
    <property type="match status" value="1"/>
</dbReference>
<reference evidence="2" key="2">
    <citation type="submission" date="2025-08" db="UniProtKB">
        <authorList>
            <consortium name="Ensembl"/>
        </authorList>
    </citation>
    <scope>IDENTIFICATION</scope>
    <source>
        <strain evidence="2">breed Abyssinian</strain>
    </source>
</reference>
<dbReference type="PANTHER" id="PTHR28366">
    <property type="entry name" value="CHROMOSOME 1 OPEN READING FRAME 131"/>
    <property type="match status" value="1"/>
</dbReference>
<reference evidence="2" key="3">
    <citation type="submission" date="2025-09" db="UniProtKB">
        <authorList>
            <consortium name="Ensembl"/>
        </authorList>
    </citation>
    <scope>IDENTIFICATION</scope>
    <source>
        <strain evidence="2">breed Abyssinian</strain>
    </source>
</reference>
<feature type="region of interest" description="Disordered" evidence="1">
    <location>
        <begin position="28"/>
        <end position="155"/>
    </location>
</feature>
<evidence type="ECO:0000256" key="1">
    <source>
        <dbReference type="SAM" id="MobiDB-lite"/>
    </source>
</evidence>
<evidence type="ECO:0000313" key="3">
    <source>
        <dbReference type="Proteomes" id="UP000823872"/>
    </source>
</evidence>
<feature type="region of interest" description="Disordered" evidence="1">
    <location>
        <begin position="215"/>
        <end position="260"/>
    </location>
</feature>
<dbReference type="PANTHER" id="PTHR28366:SF1">
    <property type="entry name" value="CHROMOSOME 1 OPEN READING FRAME 131"/>
    <property type="match status" value="1"/>
</dbReference>
<evidence type="ECO:0008006" key="4">
    <source>
        <dbReference type="Google" id="ProtNLM"/>
    </source>
</evidence>
<gene>
    <name evidence="2" type="primary">C1orf131</name>
</gene>
<dbReference type="GeneTree" id="ENSGT00390000017022"/>
<keyword evidence="3" id="KW-1185">Reference proteome</keyword>
<accession>A0ABI7XLH4</accession>